<keyword evidence="2" id="KW-1185">Reference proteome</keyword>
<gene>
    <name evidence="1" type="ORF">FGK63_02595</name>
</gene>
<reference evidence="1 2" key="1">
    <citation type="submission" date="2019-05" db="EMBL/GenBank/DDBJ databases">
        <title>Ruegeria sp. nov., isolated from tidal flat.</title>
        <authorList>
            <person name="Kim W."/>
        </authorList>
    </citation>
    <scope>NUCLEOTIDE SEQUENCE [LARGE SCALE GENOMIC DNA]</scope>
    <source>
        <strain evidence="1 2">CAU 1488</strain>
    </source>
</reference>
<sequence length="440" mass="47021">MGILRGLGFLVICALVFLGLDYYQQDRKSEDRLSLRGYADAIADRFDLYQAGKAAEQAERDRQKRWRAGGKAYLPEPADAWARRSVLDGDIAASVAEDTGSGLAPGALVTKMAEQNAAIQAEKLDKRGWVYERDGKTAWLEIDLVSGSNANSLAGAVEQTIAALDFGDIEEIPLGVIGGVAFVERLHFDTPKAHRQEWALVTSTPAQKGEVGFHTYSGIIGFDEEVRITLRTDAEQADVRDLLARLDYDTLNGLLRIPVPTVGNGVAVQPEQEQDLAARMNKLHAEFIRLRAEVAQTRLNNIDGASLIANTFAQSRGLPEGIFDLTGGRVETMEDMIQTGYRQALSDMMDADMRKTESGIGNLLGGFFAKSDATPADSSAAAAGAGAAGLFGTVKSFFSNSDKVAGAGKQDAIRVNKGISADGKGCSVQGILKRCATGGG</sequence>
<dbReference type="Proteomes" id="UP001193035">
    <property type="component" value="Unassembled WGS sequence"/>
</dbReference>
<proteinExistence type="predicted"/>
<comment type="caution">
    <text evidence="1">The sequence shown here is derived from an EMBL/GenBank/DDBJ whole genome shotgun (WGS) entry which is preliminary data.</text>
</comment>
<evidence type="ECO:0000313" key="2">
    <source>
        <dbReference type="Proteomes" id="UP001193035"/>
    </source>
</evidence>
<evidence type="ECO:0000313" key="1">
    <source>
        <dbReference type="EMBL" id="TMV09979.1"/>
    </source>
</evidence>
<evidence type="ECO:0008006" key="3">
    <source>
        <dbReference type="Google" id="ProtNLM"/>
    </source>
</evidence>
<dbReference type="RefSeq" id="WP_138840038.1">
    <property type="nucleotide sequence ID" value="NZ_VCPD01000001.1"/>
</dbReference>
<protein>
    <recommendedName>
        <fullName evidence="3">DUF945 family protein</fullName>
    </recommendedName>
</protein>
<accession>A0ABY2X3L8</accession>
<dbReference type="EMBL" id="VCPD01000001">
    <property type="protein sequence ID" value="TMV09979.1"/>
    <property type="molecule type" value="Genomic_DNA"/>
</dbReference>
<name>A0ABY2X3L8_9RHOB</name>
<organism evidence="1 2">
    <name type="scientific">Ruegeria sediminis</name>
    <dbReference type="NCBI Taxonomy" id="2583820"/>
    <lineage>
        <taxon>Bacteria</taxon>
        <taxon>Pseudomonadati</taxon>
        <taxon>Pseudomonadota</taxon>
        <taxon>Alphaproteobacteria</taxon>
        <taxon>Rhodobacterales</taxon>
        <taxon>Roseobacteraceae</taxon>
        <taxon>Ruegeria</taxon>
    </lineage>
</organism>